<dbReference type="Pfam" id="PF14054">
    <property type="entry name" value="DUF4249"/>
    <property type="match status" value="1"/>
</dbReference>
<evidence type="ECO:0008006" key="3">
    <source>
        <dbReference type="Google" id="ProtNLM"/>
    </source>
</evidence>
<sequence>MNNRSILTFFLALIFLSSCEQYLEVELPGQEPKLVMNVLLEPSDTLKVFLTKSEGVLEGNQNDGFEVVENATVLFKDPSGETFLLDFADKKSHFGRDAYYYLANPVVNPDVEYELIAETTGFPSINSKQRLPVRVAIKDVQFSNLGPSSYWDGADEYEIVVTFDDLPGRDFFEISGSIYGLDTLIYNGDTTLHSYSAILNPEAVNPAYRKDFRMRPALLFKDVFLTGENSQIAFRTTIWREMDIDITLNLYHVTESYFLYYDTADFQVYNNGDFLSQPVLVYNNINNGLGVFMARNGDQRVIRIHRDQD</sequence>
<evidence type="ECO:0000313" key="1">
    <source>
        <dbReference type="EMBL" id="GAA0880862.1"/>
    </source>
</evidence>
<dbReference type="EMBL" id="BAAAFI010000047">
    <property type="protein sequence ID" value="GAA0880862.1"/>
    <property type="molecule type" value="Genomic_DNA"/>
</dbReference>
<accession>A0ABP3YLC4</accession>
<dbReference type="Proteomes" id="UP001500469">
    <property type="component" value="Unassembled WGS sequence"/>
</dbReference>
<keyword evidence="2" id="KW-1185">Reference proteome</keyword>
<comment type="caution">
    <text evidence="1">The sequence shown here is derived from an EMBL/GenBank/DDBJ whole genome shotgun (WGS) entry which is preliminary data.</text>
</comment>
<gene>
    <name evidence="1" type="ORF">GCM10009119_38320</name>
</gene>
<reference evidence="2" key="1">
    <citation type="journal article" date="2019" name="Int. J. Syst. Evol. Microbiol.">
        <title>The Global Catalogue of Microorganisms (GCM) 10K type strain sequencing project: providing services to taxonomists for standard genome sequencing and annotation.</title>
        <authorList>
            <consortium name="The Broad Institute Genomics Platform"/>
            <consortium name="The Broad Institute Genome Sequencing Center for Infectious Disease"/>
            <person name="Wu L."/>
            <person name="Ma J."/>
        </authorList>
    </citation>
    <scope>NUCLEOTIDE SEQUENCE [LARGE SCALE GENOMIC DNA]</scope>
    <source>
        <strain evidence="2">JCM 16112</strain>
    </source>
</reference>
<organism evidence="1 2">
    <name type="scientific">Algoriphagus jejuensis</name>
    <dbReference type="NCBI Taxonomy" id="419934"/>
    <lineage>
        <taxon>Bacteria</taxon>
        <taxon>Pseudomonadati</taxon>
        <taxon>Bacteroidota</taxon>
        <taxon>Cytophagia</taxon>
        <taxon>Cytophagales</taxon>
        <taxon>Cyclobacteriaceae</taxon>
        <taxon>Algoriphagus</taxon>
    </lineage>
</organism>
<dbReference type="RefSeq" id="WP_343854431.1">
    <property type="nucleotide sequence ID" value="NZ_BAAAFI010000047.1"/>
</dbReference>
<proteinExistence type="predicted"/>
<name>A0ABP3YLC4_9BACT</name>
<protein>
    <recommendedName>
        <fullName evidence="3">DUF4249 family protein</fullName>
    </recommendedName>
</protein>
<dbReference type="InterPro" id="IPR025345">
    <property type="entry name" value="DUF4249"/>
</dbReference>
<evidence type="ECO:0000313" key="2">
    <source>
        <dbReference type="Proteomes" id="UP001500469"/>
    </source>
</evidence>
<dbReference type="PROSITE" id="PS51257">
    <property type="entry name" value="PROKAR_LIPOPROTEIN"/>
    <property type="match status" value="1"/>
</dbReference>